<dbReference type="RefSeq" id="WP_354264021.1">
    <property type="nucleotide sequence ID" value="NZ_JBEPKC010000001.1"/>
</dbReference>
<proteinExistence type="predicted"/>
<dbReference type="Proteomes" id="UP000623608">
    <property type="component" value="Unassembled WGS sequence"/>
</dbReference>
<name>A0A919NRK4_9ACTN</name>
<keyword evidence="3" id="KW-1185">Reference proteome</keyword>
<dbReference type="InterPro" id="IPR000182">
    <property type="entry name" value="GNAT_dom"/>
</dbReference>
<accession>A0A919NRK4</accession>
<dbReference type="PROSITE" id="PS51186">
    <property type="entry name" value="GNAT"/>
    <property type="match status" value="1"/>
</dbReference>
<dbReference type="AlphaFoldDB" id="A0A919NRK4"/>
<dbReference type="Pfam" id="PF00583">
    <property type="entry name" value="Acetyltransf_1"/>
    <property type="match status" value="1"/>
</dbReference>
<dbReference type="CDD" id="cd04301">
    <property type="entry name" value="NAT_SF"/>
    <property type="match status" value="1"/>
</dbReference>
<evidence type="ECO:0000313" key="2">
    <source>
        <dbReference type="EMBL" id="GIF23023.1"/>
    </source>
</evidence>
<sequence>MSSGWHDTTCHCSYQRRVVPVSCATNRRNNFVGRGTAAGARSVAWLDGHVVGMGGYWPDADGRAEVLRARVRPATRRLGIGRALMGELERRAAAALVYYAKPLPTMTSSAGFQV</sequence>
<reference evidence="2" key="1">
    <citation type="submission" date="2021-01" db="EMBL/GenBank/DDBJ databases">
        <title>Whole genome shotgun sequence of Actinoplanes tereljensis NBRC 105297.</title>
        <authorList>
            <person name="Komaki H."/>
            <person name="Tamura T."/>
        </authorList>
    </citation>
    <scope>NUCLEOTIDE SEQUENCE</scope>
    <source>
        <strain evidence="2">NBRC 105297</strain>
    </source>
</reference>
<dbReference type="InterPro" id="IPR016181">
    <property type="entry name" value="Acyl_CoA_acyltransferase"/>
</dbReference>
<dbReference type="GO" id="GO:0016747">
    <property type="term" value="F:acyltransferase activity, transferring groups other than amino-acyl groups"/>
    <property type="evidence" value="ECO:0007669"/>
    <property type="project" value="InterPro"/>
</dbReference>
<dbReference type="EMBL" id="BOMY01000038">
    <property type="protein sequence ID" value="GIF23023.1"/>
    <property type="molecule type" value="Genomic_DNA"/>
</dbReference>
<evidence type="ECO:0000259" key="1">
    <source>
        <dbReference type="PROSITE" id="PS51186"/>
    </source>
</evidence>
<dbReference type="Gene3D" id="3.40.630.30">
    <property type="match status" value="1"/>
</dbReference>
<comment type="caution">
    <text evidence="2">The sequence shown here is derived from an EMBL/GenBank/DDBJ whole genome shotgun (WGS) entry which is preliminary data.</text>
</comment>
<gene>
    <name evidence="2" type="ORF">Ate02nite_57530</name>
</gene>
<evidence type="ECO:0000313" key="3">
    <source>
        <dbReference type="Proteomes" id="UP000623608"/>
    </source>
</evidence>
<feature type="domain" description="N-acetyltransferase" evidence="1">
    <location>
        <begin position="1"/>
        <end position="114"/>
    </location>
</feature>
<dbReference type="SUPFAM" id="SSF55729">
    <property type="entry name" value="Acyl-CoA N-acyltransferases (Nat)"/>
    <property type="match status" value="1"/>
</dbReference>
<organism evidence="2 3">
    <name type="scientific">Paractinoplanes tereljensis</name>
    <dbReference type="NCBI Taxonomy" id="571912"/>
    <lineage>
        <taxon>Bacteria</taxon>
        <taxon>Bacillati</taxon>
        <taxon>Actinomycetota</taxon>
        <taxon>Actinomycetes</taxon>
        <taxon>Micromonosporales</taxon>
        <taxon>Micromonosporaceae</taxon>
        <taxon>Paractinoplanes</taxon>
    </lineage>
</organism>
<protein>
    <recommendedName>
        <fullName evidence="1">N-acetyltransferase domain-containing protein</fullName>
    </recommendedName>
</protein>